<dbReference type="InterPro" id="IPR004556">
    <property type="entry name" value="HemK-like"/>
</dbReference>
<feature type="binding site" evidence="5">
    <location>
        <position position="149"/>
    </location>
    <ligand>
        <name>S-adenosyl-L-methionine</name>
        <dbReference type="ChEBI" id="CHEBI:59789"/>
    </ligand>
</feature>
<dbReference type="PANTHER" id="PTHR18895:SF74">
    <property type="entry name" value="MTRF1L RELEASE FACTOR GLUTAMINE METHYLTRANSFERASE"/>
    <property type="match status" value="1"/>
</dbReference>
<comment type="caution">
    <text evidence="5">Lacks conserved residue(s) required for the propagation of feature annotation.</text>
</comment>
<dbReference type="RefSeq" id="WP_149403364.1">
    <property type="nucleotide sequence ID" value="NZ_BIXY01000072.1"/>
</dbReference>
<evidence type="ECO:0000256" key="4">
    <source>
        <dbReference type="ARBA" id="ARBA00048391"/>
    </source>
</evidence>
<keyword evidence="9" id="KW-1185">Reference proteome</keyword>
<evidence type="ECO:0000313" key="9">
    <source>
        <dbReference type="Proteomes" id="UP000322530"/>
    </source>
</evidence>
<feature type="domain" description="Release factor glutamine methyltransferase N-terminal" evidence="7">
    <location>
        <begin position="6"/>
        <end position="76"/>
    </location>
</feature>
<dbReference type="SUPFAM" id="SSF53335">
    <property type="entry name" value="S-adenosyl-L-methionine-dependent methyltransferases"/>
    <property type="match status" value="1"/>
</dbReference>
<dbReference type="GO" id="GO:0032259">
    <property type="term" value="P:methylation"/>
    <property type="evidence" value="ECO:0007669"/>
    <property type="project" value="UniProtKB-KW"/>
</dbReference>
<evidence type="ECO:0000259" key="6">
    <source>
        <dbReference type="Pfam" id="PF05175"/>
    </source>
</evidence>
<keyword evidence="2 5" id="KW-0808">Transferase</keyword>
<keyword evidence="1 5" id="KW-0489">Methyltransferase</keyword>
<evidence type="ECO:0000256" key="1">
    <source>
        <dbReference type="ARBA" id="ARBA00022603"/>
    </source>
</evidence>
<dbReference type="InterPro" id="IPR029063">
    <property type="entry name" value="SAM-dependent_MTases_sf"/>
</dbReference>
<evidence type="ECO:0000256" key="3">
    <source>
        <dbReference type="ARBA" id="ARBA00022691"/>
    </source>
</evidence>
<comment type="similarity">
    <text evidence="5">Belongs to the protein N5-glutamine methyltransferase family. PrmC subfamily.</text>
</comment>
<reference evidence="8 9" key="1">
    <citation type="submission" date="2019-01" db="EMBL/GenBank/DDBJ databases">
        <title>Draft genome sequence of Dictyobacter sp. Uno17.</title>
        <authorList>
            <person name="Wang C.M."/>
            <person name="Zheng Y."/>
            <person name="Sakai Y."/>
            <person name="Abe K."/>
            <person name="Yokota A."/>
            <person name="Yabe S."/>
        </authorList>
    </citation>
    <scope>NUCLEOTIDE SEQUENCE [LARGE SCALE GENOMIC DNA]</scope>
    <source>
        <strain evidence="8 9">Uno17</strain>
    </source>
</reference>
<dbReference type="OrthoDB" id="9800643at2"/>
<evidence type="ECO:0000256" key="2">
    <source>
        <dbReference type="ARBA" id="ARBA00022679"/>
    </source>
</evidence>
<name>A0A5A5THE4_9CHLR</name>
<dbReference type="PANTHER" id="PTHR18895">
    <property type="entry name" value="HEMK METHYLTRANSFERASE"/>
    <property type="match status" value="1"/>
</dbReference>
<dbReference type="EC" id="2.1.1.297" evidence="5"/>
<dbReference type="Gene3D" id="1.10.8.10">
    <property type="entry name" value="DNA helicase RuvA subunit, C-terminal domain"/>
    <property type="match status" value="1"/>
</dbReference>
<comment type="catalytic activity">
    <reaction evidence="4 5">
        <text>L-glutaminyl-[peptide chain release factor] + S-adenosyl-L-methionine = N(5)-methyl-L-glutaminyl-[peptide chain release factor] + S-adenosyl-L-homocysteine + H(+)</text>
        <dbReference type="Rhea" id="RHEA:42896"/>
        <dbReference type="Rhea" id="RHEA-COMP:10271"/>
        <dbReference type="Rhea" id="RHEA-COMP:10272"/>
        <dbReference type="ChEBI" id="CHEBI:15378"/>
        <dbReference type="ChEBI" id="CHEBI:30011"/>
        <dbReference type="ChEBI" id="CHEBI:57856"/>
        <dbReference type="ChEBI" id="CHEBI:59789"/>
        <dbReference type="ChEBI" id="CHEBI:61891"/>
        <dbReference type="EC" id="2.1.1.297"/>
    </reaction>
</comment>
<feature type="domain" description="Methyltransferase small" evidence="6">
    <location>
        <begin position="117"/>
        <end position="196"/>
    </location>
</feature>
<organism evidence="8 9">
    <name type="scientific">Dictyobacter arantiisoli</name>
    <dbReference type="NCBI Taxonomy" id="2014874"/>
    <lineage>
        <taxon>Bacteria</taxon>
        <taxon>Bacillati</taxon>
        <taxon>Chloroflexota</taxon>
        <taxon>Ktedonobacteria</taxon>
        <taxon>Ktedonobacterales</taxon>
        <taxon>Dictyobacteraceae</taxon>
        <taxon>Dictyobacter</taxon>
    </lineage>
</organism>
<dbReference type="Pfam" id="PF05175">
    <property type="entry name" value="MTS"/>
    <property type="match status" value="1"/>
</dbReference>
<dbReference type="InterPro" id="IPR050320">
    <property type="entry name" value="N5-glutamine_MTase"/>
</dbReference>
<comment type="caution">
    <text evidence="8">The sequence shown here is derived from an EMBL/GenBank/DDBJ whole genome shotgun (WGS) entry which is preliminary data.</text>
</comment>
<dbReference type="CDD" id="cd02440">
    <property type="entry name" value="AdoMet_MTases"/>
    <property type="match status" value="1"/>
</dbReference>
<dbReference type="Gene3D" id="3.40.50.150">
    <property type="entry name" value="Vaccinia Virus protein VP39"/>
    <property type="match status" value="1"/>
</dbReference>
<comment type="function">
    <text evidence="5">Methylates the class 1 translation termination release factors RF1/PrfA and RF2/PrfB on the glutamine residue of the universally conserved GGQ motif.</text>
</comment>
<sequence length="288" mass="32204">MTVFQEALRQGTQMLTQADIPGARLDAQLLLGSVVGMDRARLLAYLDQELTPVQEQDYFALLQRRCSHEPIAYILGQREFYGRDFSVDSRVLIPRPETELLVEVALTEIRARLARDQVPVVADIGTGSGAIPITLCLEEAGLPSIYACDVSADALSMTRRNCERHHVTERVRLLKGDLLSPLPEPVDVLLANLPYVGLDEMHAMSQDVLAYEPHLALFSGPHGLDLLYRLCKEVYLSGTLRVGGTMLLEIGYQQCEPLTHLLHELWPQATVTCRKDYAGWDRLIQLSL</sequence>
<proteinExistence type="inferred from homology"/>
<evidence type="ECO:0000256" key="5">
    <source>
        <dbReference type="HAMAP-Rule" id="MF_02126"/>
    </source>
</evidence>
<dbReference type="HAMAP" id="MF_02126">
    <property type="entry name" value="RF_methyltr_PrmC"/>
    <property type="match status" value="1"/>
</dbReference>
<dbReference type="NCBIfam" id="TIGR03534">
    <property type="entry name" value="RF_mod_PrmC"/>
    <property type="match status" value="1"/>
</dbReference>
<dbReference type="NCBIfam" id="TIGR00536">
    <property type="entry name" value="hemK_fam"/>
    <property type="match status" value="1"/>
</dbReference>
<dbReference type="Pfam" id="PF17827">
    <property type="entry name" value="PrmC_N"/>
    <property type="match status" value="1"/>
</dbReference>
<dbReference type="GO" id="GO:0102559">
    <property type="term" value="F:peptide chain release factor N(5)-glutamine methyltransferase activity"/>
    <property type="evidence" value="ECO:0007669"/>
    <property type="project" value="UniProtKB-EC"/>
</dbReference>
<dbReference type="EMBL" id="BIXY01000072">
    <property type="protein sequence ID" value="GCF10483.1"/>
    <property type="molecule type" value="Genomic_DNA"/>
</dbReference>
<dbReference type="AlphaFoldDB" id="A0A5A5THE4"/>
<dbReference type="Proteomes" id="UP000322530">
    <property type="component" value="Unassembled WGS sequence"/>
</dbReference>
<protein>
    <recommendedName>
        <fullName evidence="5">Release factor glutamine methyltransferase</fullName>
        <shortName evidence="5">RF MTase</shortName>
        <ecNumber evidence="5">2.1.1.297</ecNumber>
    </recommendedName>
    <alternativeName>
        <fullName evidence="5">N5-glutamine methyltransferase PrmC</fullName>
    </alternativeName>
    <alternativeName>
        <fullName evidence="5">Protein-(glutamine-N5) MTase PrmC</fullName>
    </alternativeName>
    <alternativeName>
        <fullName evidence="5">Protein-glutamine N-methyltransferase PrmC</fullName>
    </alternativeName>
</protein>
<evidence type="ECO:0000313" key="8">
    <source>
        <dbReference type="EMBL" id="GCF10483.1"/>
    </source>
</evidence>
<keyword evidence="3 5" id="KW-0949">S-adenosyl-L-methionine</keyword>
<dbReference type="InterPro" id="IPR019874">
    <property type="entry name" value="RF_methyltr_PrmC"/>
</dbReference>
<feature type="binding site" evidence="5">
    <location>
        <begin position="125"/>
        <end position="129"/>
    </location>
    <ligand>
        <name>S-adenosyl-L-methionine</name>
        <dbReference type="ChEBI" id="CHEBI:59789"/>
    </ligand>
</feature>
<dbReference type="InterPro" id="IPR007848">
    <property type="entry name" value="Small_mtfrase_dom"/>
</dbReference>
<gene>
    <name evidence="5 8" type="primary">prmC</name>
    <name evidence="8" type="ORF">KDI_40470</name>
</gene>
<dbReference type="InterPro" id="IPR040758">
    <property type="entry name" value="PrmC_N"/>
</dbReference>
<feature type="binding site" evidence="5">
    <location>
        <position position="192"/>
    </location>
    <ligand>
        <name>S-adenosyl-L-methionine</name>
        <dbReference type="ChEBI" id="CHEBI:59789"/>
    </ligand>
</feature>
<accession>A0A5A5THE4</accession>
<evidence type="ECO:0000259" key="7">
    <source>
        <dbReference type="Pfam" id="PF17827"/>
    </source>
</evidence>